<dbReference type="Proteomes" id="UP000278006">
    <property type="component" value="Unassembled WGS sequence"/>
</dbReference>
<reference evidence="3 4" key="1">
    <citation type="submission" date="2018-10" db="EMBL/GenBank/DDBJ databases">
        <title>Draft genome of Cortibacter populi DSM10536.</title>
        <authorList>
            <person name="Bernier A.-M."/>
            <person name="Bernard K."/>
        </authorList>
    </citation>
    <scope>NUCLEOTIDE SEQUENCE [LARGE SCALE GENOMIC DNA]</scope>
    <source>
        <strain evidence="3 4">DSM 105136</strain>
    </source>
</reference>
<organism evidence="3 4">
    <name type="scientific">Corticibacter populi</name>
    <dbReference type="NCBI Taxonomy" id="1550736"/>
    <lineage>
        <taxon>Bacteria</taxon>
        <taxon>Pseudomonadati</taxon>
        <taxon>Pseudomonadota</taxon>
        <taxon>Betaproteobacteria</taxon>
        <taxon>Burkholderiales</taxon>
        <taxon>Comamonadaceae</taxon>
        <taxon>Corticibacter</taxon>
    </lineage>
</organism>
<dbReference type="SUPFAM" id="SSF53850">
    <property type="entry name" value="Periplasmic binding protein-like II"/>
    <property type="match status" value="1"/>
</dbReference>
<dbReference type="OrthoDB" id="8678477at2"/>
<dbReference type="PANTHER" id="PTHR42928:SF5">
    <property type="entry name" value="BLR1237 PROTEIN"/>
    <property type="match status" value="1"/>
</dbReference>
<dbReference type="CDD" id="cd13578">
    <property type="entry name" value="PBP2_Bug27"/>
    <property type="match status" value="1"/>
</dbReference>
<feature type="signal peptide" evidence="2">
    <location>
        <begin position="1"/>
        <end position="23"/>
    </location>
</feature>
<dbReference type="Pfam" id="PF03401">
    <property type="entry name" value="TctC"/>
    <property type="match status" value="1"/>
</dbReference>
<dbReference type="AlphaFoldDB" id="A0A3M6QU61"/>
<evidence type="ECO:0000313" key="4">
    <source>
        <dbReference type="Proteomes" id="UP000278006"/>
    </source>
</evidence>
<accession>A0A3M6QU61</accession>
<keyword evidence="2" id="KW-0732">Signal</keyword>
<evidence type="ECO:0000313" key="3">
    <source>
        <dbReference type="EMBL" id="RMX06503.1"/>
    </source>
</evidence>
<feature type="chain" id="PRO_5018068437" evidence="2">
    <location>
        <begin position="24"/>
        <end position="322"/>
    </location>
</feature>
<sequence length="322" mass="34108">MSKAFKLLAIFTTALAICVPAAADDYPSKPITLVVPYAAGGGADNAARIIAQSISALAGQSVVIENRGGASGSVGASQVARAKADGYTLLYDASSFSINPVLRRLPYDARKDFIAISQAVAVPNILVTAPNSGIDNLPGLLDAARQQPEHFTYASYGPGSLAQMAGELLKKEAGVNMLHVPYNGGAPALVDVMSGQVHIYFANAASSLNYVNTGKLRALAVSSLTRMPELPDVPTVDEAAVKGFDVEEWNGFFAPRGTPEERIRKLESLIQQALQQPETRERLAKLGLSTVGSSSAEFTQFVDSEIQRWTDVVKSNGIVLQD</sequence>
<protein>
    <submittedName>
        <fullName evidence="3">Tripartite tricarboxylate transporter substrate binding protein</fullName>
    </submittedName>
</protein>
<dbReference type="Gene3D" id="3.40.190.10">
    <property type="entry name" value="Periplasmic binding protein-like II"/>
    <property type="match status" value="1"/>
</dbReference>
<dbReference type="InterPro" id="IPR005064">
    <property type="entry name" value="BUG"/>
</dbReference>
<dbReference type="PIRSF" id="PIRSF017082">
    <property type="entry name" value="YflP"/>
    <property type="match status" value="1"/>
</dbReference>
<comment type="similarity">
    <text evidence="1">Belongs to the UPF0065 (bug) family.</text>
</comment>
<name>A0A3M6QU61_9BURK</name>
<gene>
    <name evidence="3" type="ORF">D8I35_08235</name>
</gene>
<comment type="caution">
    <text evidence="3">The sequence shown here is derived from an EMBL/GenBank/DDBJ whole genome shotgun (WGS) entry which is preliminary data.</text>
</comment>
<evidence type="ECO:0000256" key="1">
    <source>
        <dbReference type="ARBA" id="ARBA00006987"/>
    </source>
</evidence>
<dbReference type="InterPro" id="IPR042100">
    <property type="entry name" value="Bug_dom1"/>
</dbReference>
<dbReference type="PANTHER" id="PTHR42928">
    <property type="entry name" value="TRICARBOXYLATE-BINDING PROTEIN"/>
    <property type="match status" value="1"/>
</dbReference>
<dbReference type="EMBL" id="RDQO01000002">
    <property type="protein sequence ID" value="RMX06503.1"/>
    <property type="molecule type" value="Genomic_DNA"/>
</dbReference>
<keyword evidence="4" id="KW-1185">Reference proteome</keyword>
<evidence type="ECO:0000256" key="2">
    <source>
        <dbReference type="SAM" id="SignalP"/>
    </source>
</evidence>
<proteinExistence type="inferred from homology"/>
<dbReference type="RefSeq" id="WP_122227909.1">
    <property type="nucleotide sequence ID" value="NZ_RDQO01000002.1"/>
</dbReference>
<dbReference type="Gene3D" id="3.40.190.150">
    <property type="entry name" value="Bordetella uptake gene, domain 1"/>
    <property type="match status" value="1"/>
</dbReference>